<dbReference type="SUPFAM" id="SSF47644">
    <property type="entry name" value="Methionine synthase domain"/>
    <property type="match status" value="1"/>
</dbReference>
<dbReference type="SUPFAM" id="SSF52242">
    <property type="entry name" value="Cobalamin (vitamin B12)-binding domain"/>
    <property type="match status" value="1"/>
</dbReference>
<comment type="caution">
    <text evidence="30">The sequence shown here is derived from an EMBL/GenBank/DDBJ whole genome shotgun (WGS) entry which is preliminary data.</text>
</comment>
<feature type="binding site" evidence="23">
    <location>
        <position position="876"/>
    </location>
    <ligand>
        <name>methylcob(III)alamin</name>
        <dbReference type="ChEBI" id="CHEBI:28115"/>
    </ligand>
</feature>
<dbReference type="InterPro" id="IPR003726">
    <property type="entry name" value="HCY_dom"/>
</dbReference>
<evidence type="ECO:0000256" key="19">
    <source>
        <dbReference type="ARBA" id="ARBA00031040"/>
    </source>
</evidence>
<dbReference type="InterPro" id="IPR050554">
    <property type="entry name" value="Met_Synthase/Corrinoid"/>
</dbReference>
<feature type="binding site" evidence="22 24">
    <location>
        <position position="326"/>
    </location>
    <ligand>
        <name>Zn(2+)</name>
        <dbReference type="ChEBI" id="CHEBI:29105"/>
    </ligand>
</feature>
<dbReference type="EMBL" id="AGZQ01000031">
    <property type="protein sequence ID" value="EKN06257.1"/>
    <property type="molecule type" value="Genomic_DNA"/>
</dbReference>
<keyword evidence="15 21" id="KW-0862">Zinc</keyword>
<dbReference type="InterPro" id="IPR036589">
    <property type="entry name" value="HCY_dom_sf"/>
</dbReference>
<dbReference type="GO" id="GO:0046653">
    <property type="term" value="P:tetrahydrofolate metabolic process"/>
    <property type="evidence" value="ECO:0007669"/>
    <property type="project" value="TreeGrafter"/>
</dbReference>
<dbReference type="NCBIfam" id="NF007024">
    <property type="entry name" value="PRK09490.1"/>
    <property type="match status" value="1"/>
</dbReference>
<dbReference type="Gene3D" id="3.20.20.330">
    <property type="entry name" value="Homocysteine-binding-like domain"/>
    <property type="match status" value="1"/>
</dbReference>
<dbReference type="AlphaFoldDB" id="K5XZU6"/>
<evidence type="ECO:0000259" key="26">
    <source>
        <dbReference type="PROSITE" id="PS50972"/>
    </source>
</evidence>
<accession>K5XZU6</accession>
<evidence type="ECO:0000256" key="16">
    <source>
        <dbReference type="ARBA" id="ARBA00023167"/>
    </source>
</evidence>
<dbReference type="InterPro" id="IPR037010">
    <property type="entry name" value="VitB12-dep_Met_synth_activ_sf"/>
</dbReference>
<sequence>MIYASQINHKSQIINHNMDKEIFLNVLKERILILDGGMGTMVQGFKLTEKDYRGKQFADWTSDLKGNNDLLCITRPDVIKSIHRQYLDAGADIFTTNTFNANAISMEDYGMQGQVRNINLAAGKLAREVADDFMKEHPDRTIFVAGSVGPTNKTASMSPDVSDPAYRAVTYLDLYSAYKEQVDALVDGGVDIVLFETTFDTLNVKAGLEAAETVLKEKGKDLPIMLSLTLSAQGGRTFSGQTLLAFLASVQHTNIVSVGLNCSFGAADMKPFLVELAKHAPYYISAYPNAGLPNSFGSYDETPEKMAVHVKSFIDEGLVNILGGCCGTTPAHIAKYPELVKGAKPHIPAPKPGCLWLSGLELLEVKPENNFVNVGERCNVAGSRKFLRLIKEENYEEALTIARKQVEDGAQVIDINMDDGMLDAVKEMTTFLNLIASEPDISRVPVMIDSSKWEVIEKGLMCVQGKSIVNSISLKEGDEVFLQHAARIKQLGAATVVMAFDEKGQADTFERKIEVCGRAYRLLREKVDFDPNGIIFDPNVLAIATGMEEHNGYGLDFIRAVEWIKKNLPGAKVSGGVSNLSFSFRGNNYVREAMHSVFLYHAINKGMDMGIVNPSSSVLYEDIEPAFRMLLEDVILARRPEASEELVAYAQNLHVKAQEGEGEKQEAWREYPLKERLENALIKGVGDHLEEDLKEALKEYPRAVDIIDGPLMGGMNKVGELFGAGKMFLPQVVKTARTMKKAVAILQPAIEAEKVSSDSAKAGKVLFATVKGDVHDIGKNIVSIVLACNNYEVIDLGVMVPADVIVKKAIEEKPDLVCLSGLITPSLGEMVHVTDEMQKAGLSIPIMVGGATTSKLHTAIKIAPHYDYPVIHVLDASQNPLIAAKLLNPDTRDAYIAQLNSEYEALRASMNKKKEILVPLSEARTNRPEIDWASYNPVVPARNGVQVIPYIPLEEIIPYIHWTFFFSAWKLNGRFSEIAQIHGCDACRAAWLAEFSEADRTKASEAMQLYKDAVKLLDRLVEMKAEYCKAVYGFFPANGDGDNIRMGEVLLPVLRQQAKKEEGIYKSLADYVMPVSEGRTDYVGAFVVTAGVGAESLKERFEQEGDTYNSMLLQTLTDRLAEATAEYLHEKVRKEYWGYAPDESLSISDLYKVKYQGIRPAIGYPSLPDQLLNYTLDKLLNMSQIGVRLTENGAMYPTATVSGIYIAHPDSQYFMIGNIDEEQMKDYACRRNLSEAEVKKLLNKNISN</sequence>
<dbReference type="InterPro" id="IPR004223">
    <property type="entry name" value="VitB12-dep_Met_synth_activ_dom"/>
</dbReference>
<dbReference type="GO" id="GO:0050667">
    <property type="term" value="P:homocysteine metabolic process"/>
    <property type="evidence" value="ECO:0007669"/>
    <property type="project" value="TreeGrafter"/>
</dbReference>
<dbReference type="InterPro" id="IPR003759">
    <property type="entry name" value="Cbl-bd_cap"/>
</dbReference>
<keyword evidence="10 21" id="KW-0846">Cobalamin</keyword>
<dbReference type="CDD" id="cd00740">
    <property type="entry name" value="MeTr"/>
    <property type="match status" value="1"/>
</dbReference>
<keyword evidence="8 21" id="KW-0489">Methyltransferase</keyword>
<dbReference type="Gene3D" id="3.20.20.20">
    <property type="entry name" value="Dihydropteroate synthase-like"/>
    <property type="match status" value="1"/>
</dbReference>
<dbReference type="HOGENOM" id="CLU_004914_2_0_10"/>
<evidence type="ECO:0000259" key="27">
    <source>
        <dbReference type="PROSITE" id="PS50974"/>
    </source>
</evidence>
<dbReference type="Pfam" id="PF02574">
    <property type="entry name" value="S-methyl_trans"/>
    <property type="match status" value="1"/>
</dbReference>
<comment type="cofactor">
    <cofactor evidence="2 21 24">
        <name>Zn(2+)</name>
        <dbReference type="ChEBI" id="CHEBI:29105"/>
    </cofactor>
</comment>
<dbReference type="Gene3D" id="1.10.288.10">
    <property type="entry name" value="Cobalamin-dependent Methionine Synthase, domain 2"/>
    <property type="match status" value="1"/>
</dbReference>
<feature type="domain" description="B12-binding N-terminal" evidence="29">
    <location>
        <begin position="664"/>
        <end position="758"/>
    </location>
</feature>
<evidence type="ECO:0000256" key="17">
    <source>
        <dbReference type="ARBA" id="ARBA00023285"/>
    </source>
</evidence>
<reference evidence="30 31" key="1">
    <citation type="submission" date="2012-02" db="EMBL/GenBank/DDBJ databases">
        <title>The Genome Sequence of Parabacteroides merdae CL03T12C32.</title>
        <authorList>
            <consortium name="The Broad Institute Genome Sequencing Platform"/>
            <person name="Earl A."/>
            <person name="Ward D."/>
            <person name="Feldgarden M."/>
            <person name="Gevers D."/>
            <person name="Zitomersky N.L."/>
            <person name="Coyne M.J."/>
            <person name="Comstock L.E."/>
            <person name="Young S.K."/>
            <person name="Zeng Q."/>
            <person name="Gargeya S."/>
            <person name="Fitzgerald M."/>
            <person name="Haas B."/>
            <person name="Abouelleil A."/>
            <person name="Alvarado L."/>
            <person name="Arachchi H.M."/>
            <person name="Berlin A."/>
            <person name="Chapman S.B."/>
            <person name="Gearin G."/>
            <person name="Goldberg J."/>
            <person name="Griggs A."/>
            <person name="Gujja S."/>
            <person name="Hansen M."/>
            <person name="Heiman D."/>
            <person name="Howarth C."/>
            <person name="Larimer J."/>
            <person name="Lui A."/>
            <person name="MacDonald P.J.P."/>
            <person name="McCowen C."/>
            <person name="Montmayeur A."/>
            <person name="Murphy C."/>
            <person name="Neiman D."/>
            <person name="Pearson M."/>
            <person name="Priest M."/>
            <person name="Roberts A."/>
            <person name="Saif S."/>
            <person name="Shea T."/>
            <person name="Sisk P."/>
            <person name="Stolte C."/>
            <person name="Sykes S."/>
            <person name="Wortman J."/>
            <person name="Nusbaum C."/>
            <person name="Birren B."/>
        </authorList>
    </citation>
    <scope>NUCLEOTIDE SEQUENCE [LARGE SCALE GENOMIC DNA]</scope>
    <source>
        <strain evidence="30 31">CL03T12C32</strain>
    </source>
</reference>
<feature type="binding site" evidence="23">
    <location>
        <begin position="1213"/>
        <end position="1214"/>
    </location>
    <ligand>
        <name>S-adenosyl-L-methionine</name>
        <dbReference type="ChEBI" id="CHEBI:59789"/>
    </ligand>
</feature>
<evidence type="ECO:0000256" key="13">
    <source>
        <dbReference type="ARBA" id="ARBA00022723"/>
    </source>
</evidence>
<organism evidence="30 31">
    <name type="scientific">Parabacteroides merdae CL03T12C32</name>
    <dbReference type="NCBI Taxonomy" id="999420"/>
    <lineage>
        <taxon>Bacteria</taxon>
        <taxon>Pseudomonadati</taxon>
        <taxon>Bacteroidota</taxon>
        <taxon>Bacteroidia</taxon>
        <taxon>Bacteroidales</taxon>
        <taxon>Tannerellaceae</taxon>
        <taxon>Parabacteroides</taxon>
    </lineage>
</organism>
<evidence type="ECO:0000256" key="20">
    <source>
        <dbReference type="NCBIfam" id="TIGR02082"/>
    </source>
</evidence>
<protein>
    <recommendedName>
        <fullName evidence="7 20">Methionine synthase</fullName>
        <ecNumber evidence="6 20">2.1.1.13</ecNumber>
    </recommendedName>
    <alternativeName>
        <fullName evidence="19 21">5-methyltetrahydrofolate--homocysteine methyltransferase</fullName>
    </alternativeName>
</protein>
<dbReference type="PANTHER" id="PTHR45833:SF1">
    <property type="entry name" value="METHIONINE SYNTHASE"/>
    <property type="match status" value="1"/>
</dbReference>
<dbReference type="PANTHER" id="PTHR45833">
    <property type="entry name" value="METHIONINE SYNTHASE"/>
    <property type="match status" value="1"/>
</dbReference>
<keyword evidence="13 21" id="KW-0479">Metal-binding</keyword>
<dbReference type="InterPro" id="IPR011822">
    <property type="entry name" value="MetH"/>
</dbReference>
<dbReference type="Proteomes" id="UP000006271">
    <property type="component" value="Unassembled WGS sequence"/>
</dbReference>
<evidence type="ECO:0000256" key="2">
    <source>
        <dbReference type="ARBA" id="ARBA00001947"/>
    </source>
</evidence>
<comment type="function">
    <text evidence="18 21">Catalyzes the transfer of a methyl group from methyl-cobalamin to homocysteine, yielding enzyme-bound cob(I)alamin and methionine. Subsequently, remethylates the cofactor using methyltetrahydrofolate.</text>
</comment>
<feature type="domain" description="Pterin-binding" evidence="26">
    <location>
        <begin position="371"/>
        <end position="631"/>
    </location>
</feature>
<dbReference type="InterPro" id="IPR036724">
    <property type="entry name" value="Cobalamin-bd_sf"/>
</dbReference>
<feature type="binding site" evidence="22 24">
    <location>
        <position position="325"/>
    </location>
    <ligand>
        <name>Zn(2+)</name>
        <dbReference type="ChEBI" id="CHEBI:29105"/>
    </ligand>
</feature>
<evidence type="ECO:0000256" key="23">
    <source>
        <dbReference type="PIRSR" id="PIRSR000381-2"/>
    </source>
</evidence>
<dbReference type="Pfam" id="PF00809">
    <property type="entry name" value="Pterin_bind"/>
    <property type="match status" value="1"/>
</dbReference>
<evidence type="ECO:0000256" key="15">
    <source>
        <dbReference type="ARBA" id="ARBA00022833"/>
    </source>
</evidence>
<dbReference type="InterPro" id="IPR036594">
    <property type="entry name" value="Meth_synthase_dom"/>
</dbReference>
<feature type="binding site" evidence="23">
    <location>
        <position position="820"/>
    </location>
    <ligand>
        <name>methylcob(III)alamin</name>
        <dbReference type="ChEBI" id="CHEBI:28115"/>
    </ligand>
</feature>
<evidence type="ECO:0000259" key="25">
    <source>
        <dbReference type="PROSITE" id="PS50970"/>
    </source>
</evidence>
<dbReference type="NCBIfam" id="TIGR02082">
    <property type="entry name" value="metH"/>
    <property type="match status" value="1"/>
</dbReference>
<keyword evidence="12 21" id="KW-0949">S-adenosyl-L-methionine</keyword>
<feature type="binding site" evidence="22 24">
    <location>
        <position position="262"/>
    </location>
    <ligand>
        <name>Zn(2+)</name>
        <dbReference type="ChEBI" id="CHEBI:29105"/>
    </ligand>
</feature>
<comment type="pathway">
    <text evidence="4 21">Amino-acid biosynthesis; L-methionine biosynthesis via de novo pathway; L-methionine from L-homocysteine (MetH route): step 1/1.</text>
</comment>
<dbReference type="PIRSF" id="PIRSF000381">
    <property type="entry name" value="MetH"/>
    <property type="match status" value="1"/>
</dbReference>
<evidence type="ECO:0000256" key="21">
    <source>
        <dbReference type="PIRNR" id="PIRNR000381"/>
    </source>
</evidence>
<dbReference type="SUPFAM" id="SSF51717">
    <property type="entry name" value="Dihydropteroate synthetase-like"/>
    <property type="match status" value="1"/>
</dbReference>
<keyword evidence="9 21" id="KW-0028">Amino-acid biosynthesis</keyword>
<dbReference type="PROSITE" id="PS51332">
    <property type="entry name" value="B12_BINDING"/>
    <property type="match status" value="1"/>
</dbReference>
<comment type="catalytic activity">
    <reaction evidence="1 21">
        <text>(6S)-5-methyl-5,6,7,8-tetrahydrofolate + L-homocysteine = (6S)-5,6,7,8-tetrahydrofolate + L-methionine</text>
        <dbReference type="Rhea" id="RHEA:11172"/>
        <dbReference type="ChEBI" id="CHEBI:18608"/>
        <dbReference type="ChEBI" id="CHEBI:57453"/>
        <dbReference type="ChEBI" id="CHEBI:57844"/>
        <dbReference type="ChEBI" id="CHEBI:58199"/>
        <dbReference type="EC" id="2.1.1.13"/>
    </reaction>
</comment>
<evidence type="ECO:0000256" key="24">
    <source>
        <dbReference type="PROSITE-ProRule" id="PRU00333"/>
    </source>
</evidence>
<dbReference type="GO" id="GO:0031419">
    <property type="term" value="F:cobalamin binding"/>
    <property type="evidence" value="ECO:0007669"/>
    <property type="project" value="UniProtKB-UniRule"/>
</dbReference>
<dbReference type="Pfam" id="PF02965">
    <property type="entry name" value="Met_synt_B12"/>
    <property type="match status" value="1"/>
</dbReference>
<dbReference type="PROSITE" id="PS51337">
    <property type="entry name" value="B12_BINDING_NTER"/>
    <property type="match status" value="1"/>
</dbReference>
<evidence type="ECO:0000256" key="6">
    <source>
        <dbReference type="ARBA" id="ARBA00012032"/>
    </source>
</evidence>
<dbReference type="GO" id="GO:0008270">
    <property type="term" value="F:zinc ion binding"/>
    <property type="evidence" value="ECO:0007669"/>
    <property type="project" value="UniProtKB-UniRule"/>
</dbReference>
<dbReference type="GO" id="GO:0005829">
    <property type="term" value="C:cytosol"/>
    <property type="evidence" value="ECO:0007669"/>
    <property type="project" value="TreeGrafter"/>
</dbReference>
<dbReference type="PROSITE" id="PS50972">
    <property type="entry name" value="PTERIN_BINDING"/>
    <property type="match status" value="1"/>
</dbReference>
<evidence type="ECO:0000259" key="28">
    <source>
        <dbReference type="PROSITE" id="PS51332"/>
    </source>
</evidence>
<dbReference type="InterPro" id="IPR011005">
    <property type="entry name" value="Dihydropteroate_synth-like_sf"/>
</dbReference>
<dbReference type="PROSITE" id="PS50974">
    <property type="entry name" value="ADOMET_ACTIVATION"/>
    <property type="match status" value="1"/>
</dbReference>
<gene>
    <name evidence="30" type="ORF">HMPREF1060_04066</name>
</gene>
<dbReference type="InterPro" id="IPR006158">
    <property type="entry name" value="Cobalamin-bd"/>
</dbReference>
<dbReference type="Gene3D" id="1.10.1240.10">
    <property type="entry name" value="Methionine synthase domain"/>
    <property type="match status" value="1"/>
</dbReference>
<evidence type="ECO:0000256" key="5">
    <source>
        <dbReference type="ARBA" id="ARBA00010398"/>
    </source>
</evidence>
<dbReference type="Pfam" id="PF02607">
    <property type="entry name" value="B12-binding_2"/>
    <property type="match status" value="1"/>
</dbReference>
<dbReference type="PROSITE" id="PS50970">
    <property type="entry name" value="HCY"/>
    <property type="match status" value="1"/>
</dbReference>
<evidence type="ECO:0000256" key="7">
    <source>
        <dbReference type="ARBA" id="ARBA00013998"/>
    </source>
</evidence>
<evidence type="ECO:0000256" key="11">
    <source>
        <dbReference type="ARBA" id="ARBA00022679"/>
    </source>
</evidence>
<evidence type="ECO:0000313" key="31">
    <source>
        <dbReference type="Proteomes" id="UP000006271"/>
    </source>
</evidence>
<dbReference type="SMART" id="SM01018">
    <property type="entry name" value="B12-binding_2"/>
    <property type="match status" value="1"/>
</dbReference>
<comment type="domain">
    <text evidence="21">Modular enzyme with four functionally distinct domains. The isolated Hcy-binding domain catalyzes methyl transfer from free methylcobalamin to homocysteine. The Hcy-binding domain in association with the pterin-binding domain catalyzes the methylation of cob(I)alamin by methyltetrahydrofolate and the methylation of homocysteine. The B12-binding domain binds the cofactor. The AdoMet activation domain binds S-adenosyl-L-methionine. Under aerobic conditions cob(I)alamin can be converted to inactive cob(II)alamin. Reductive methylation by S-adenosyl-L-methionine and flavodoxin regenerates methylcobalamin.</text>
</comment>
<name>K5XZU6_9BACT</name>
<evidence type="ECO:0000256" key="10">
    <source>
        <dbReference type="ARBA" id="ARBA00022628"/>
    </source>
</evidence>
<evidence type="ECO:0000256" key="18">
    <source>
        <dbReference type="ARBA" id="ARBA00025552"/>
    </source>
</evidence>
<evidence type="ECO:0000256" key="4">
    <source>
        <dbReference type="ARBA" id="ARBA00005178"/>
    </source>
</evidence>
<comment type="similarity">
    <text evidence="5">Belongs to the vitamin-B12 dependent methionine synthase family.</text>
</comment>
<feature type="domain" description="AdoMet activation" evidence="27">
    <location>
        <begin position="911"/>
        <end position="1248"/>
    </location>
</feature>
<dbReference type="PATRIC" id="fig|999420.3.peg.4188"/>
<dbReference type="InterPro" id="IPR000489">
    <property type="entry name" value="Pterin-binding_dom"/>
</dbReference>
<dbReference type="GO" id="GO:0032259">
    <property type="term" value="P:methylation"/>
    <property type="evidence" value="ECO:0007669"/>
    <property type="project" value="UniProtKB-KW"/>
</dbReference>
<feature type="binding site" evidence="23">
    <location>
        <position position="824"/>
    </location>
    <ligand>
        <name>methylcob(III)alamin</name>
        <dbReference type="ChEBI" id="CHEBI:28115"/>
    </ligand>
</feature>
<dbReference type="FunFam" id="1.10.1240.10:FF:000001">
    <property type="entry name" value="Methionine synthase"/>
    <property type="match status" value="1"/>
</dbReference>
<evidence type="ECO:0000259" key="29">
    <source>
        <dbReference type="PROSITE" id="PS51337"/>
    </source>
</evidence>
<dbReference type="Pfam" id="PF02310">
    <property type="entry name" value="B12-binding"/>
    <property type="match status" value="1"/>
</dbReference>
<feature type="binding site" evidence="23">
    <location>
        <begin position="772"/>
        <end position="776"/>
    </location>
    <ligand>
        <name>methylcob(III)alamin</name>
        <dbReference type="ChEBI" id="CHEBI:28115"/>
    </ligand>
</feature>
<keyword evidence="17 21" id="KW-0170">Cobalt</keyword>
<evidence type="ECO:0000313" key="30">
    <source>
        <dbReference type="EMBL" id="EKN06257.1"/>
    </source>
</evidence>
<dbReference type="Gene3D" id="3.10.196.10">
    <property type="entry name" value="Vitamin B12-dependent methionine synthase, activation domain"/>
    <property type="match status" value="1"/>
</dbReference>
<keyword evidence="14" id="KW-0677">Repeat</keyword>
<dbReference type="CDD" id="cd02069">
    <property type="entry name" value="methionine_synthase_B12_BD"/>
    <property type="match status" value="1"/>
</dbReference>
<comment type="cofactor">
    <cofactor evidence="3 21 22">
        <name>methylcob(III)alamin</name>
        <dbReference type="ChEBI" id="CHEBI:28115"/>
    </cofactor>
</comment>
<keyword evidence="16 21" id="KW-0486">Methionine biosynthesis</keyword>
<evidence type="ECO:0000256" key="12">
    <source>
        <dbReference type="ARBA" id="ARBA00022691"/>
    </source>
</evidence>
<dbReference type="UniPathway" id="UPA00051">
    <property type="reaction ID" value="UER00081"/>
</dbReference>
<feature type="domain" description="B12-binding" evidence="28">
    <location>
        <begin position="762"/>
        <end position="897"/>
    </location>
</feature>
<dbReference type="InterPro" id="IPR033706">
    <property type="entry name" value="Met_synthase_B12-bd"/>
</dbReference>
<evidence type="ECO:0000256" key="14">
    <source>
        <dbReference type="ARBA" id="ARBA00022737"/>
    </source>
</evidence>
<dbReference type="Gene3D" id="3.40.50.280">
    <property type="entry name" value="Cobalamin-binding domain"/>
    <property type="match status" value="1"/>
</dbReference>
<evidence type="ECO:0000256" key="8">
    <source>
        <dbReference type="ARBA" id="ARBA00022603"/>
    </source>
</evidence>
<evidence type="ECO:0000256" key="22">
    <source>
        <dbReference type="PIRSR" id="PIRSR000381-1"/>
    </source>
</evidence>
<keyword evidence="11 21" id="KW-0808">Transferase</keyword>
<dbReference type="GO" id="GO:0008705">
    <property type="term" value="F:methionine synthase activity"/>
    <property type="evidence" value="ECO:0007669"/>
    <property type="project" value="UniProtKB-UniRule"/>
</dbReference>
<feature type="domain" description="Hcy-binding" evidence="25">
    <location>
        <begin position="20"/>
        <end position="340"/>
    </location>
</feature>
<dbReference type="SUPFAM" id="SSF82282">
    <property type="entry name" value="Homocysteine S-methyltransferase"/>
    <property type="match status" value="1"/>
</dbReference>
<feature type="binding site" evidence="23">
    <location>
        <position position="1159"/>
    </location>
    <ligand>
        <name>S-adenosyl-L-methionine</name>
        <dbReference type="ChEBI" id="CHEBI:59789"/>
    </ligand>
</feature>
<dbReference type="SUPFAM" id="SSF56507">
    <property type="entry name" value="Methionine synthase activation domain-like"/>
    <property type="match status" value="1"/>
</dbReference>
<feature type="binding site" description="axial binding residue" evidence="22">
    <location>
        <position position="775"/>
    </location>
    <ligand>
        <name>methylcob(III)alamin</name>
        <dbReference type="ChEBI" id="CHEBI:28115"/>
    </ligand>
    <ligandPart>
        <name>Co</name>
        <dbReference type="ChEBI" id="CHEBI:27638"/>
    </ligandPart>
</feature>
<evidence type="ECO:0000256" key="3">
    <source>
        <dbReference type="ARBA" id="ARBA00001956"/>
    </source>
</evidence>
<dbReference type="FunFam" id="3.20.20.330:FF:000001">
    <property type="entry name" value="Methionine synthase"/>
    <property type="match status" value="1"/>
</dbReference>
<dbReference type="EC" id="2.1.1.13" evidence="6 20"/>
<dbReference type="FunFam" id="3.20.20.20:FF:000002">
    <property type="entry name" value="Methionine synthase"/>
    <property type="match status" value="1"/>
</dbReference>
<evidence type="ECO:0000256" key="1">
    <source>
        <dbReference type="ARBA" id="ARBA00001700"/>
    </source>
</evidence>
<evidence type="ECO:0000256" key="9">
    <source>
        <dbReference type="ARBA" id="ARBA00022605"/>
    </source>
</evidence>
<proteinExistence type="inferred from homology"/>